<evidence type="ECO:0000313" key="3">
    <source>
        <dbReference type="Proteomes" id="UP000434172"/>
    </source>
</evidence>
<gene>
    <name evidence="2" type="ORF">GQ607_011643</name>
</gene>
<dbReference type="Proteomes" id="UP000434172">
    <property type="component" value="Unassembled WGS sequence"/>
</dbReference>
<keyword evidence="3" id="KW-1185">Reference proteome</keyword>
<organism evidence="2 3">
    <name type="scientific">Colletotrichum asianum</name>
    <dbReference type="NCBI Taxonomy" id="702518"/>
    <lineage>
        <taxon>Eukaryota</taxon>
        <taxon>Fungi</taxon>
        <taxon>Dikarya</taxon>
        <taxon>Ascomycota</taxon>
        <taxon>Pezizomycotina</taxon>
        <taxon>Sordariomycetes</taxon>
        <taxon>Hypocreomycetidae</taxon>
        <taxon>Glomerellales</taxon>
        <taxon>Glomerellaceae</taxon>
        <taxon>Colletotrichum</taxon>
        <taxon>Colletotrichum gloeosporioides species complex</taxon>
    </lineage>
</organism>
<sequence>MARDAVGALAISNIPSIAILRERLNYGNKTTESCKRLLSSIKLFHSTFKTHDGRAASEIGWNEPNKSVLNEVVESFLDAAGNGPNFWPNDENSPNFNGLCYSNHEHKERCEHRFWFQQWMVKMTWHYKMNENRQKRKLETSNSQAEPISNVESSNDEACSNRNSVRMTSEPSMTNQVSLAPTPLVSNTATEGSCAIEGGINSNLLQNPSQRGICQAFIGDVSQNAIFAESDGSPTRQKLRSSIDARERHNVLLGATPTNCQENSNKPRLRSQRNTGIRRSDNAASAMAEAPRLMLVIDLTASDDDEPYIVNTPVVKQEVLQKSPRAIHGHHSDLIASVAQASVENPAPVLWPSQVCHFALPQAPAFGVDQFWPRVNVTLKYIASRYPTWNVQTWKPRLRFSQCSLQQLRNELRIPNSERIGFKLQLAYPGLFYTSEVAGHDEIMFRQIREQMIATIRRELWDAGSLHPLDIFVVIESVHDAQSHPLTAVTAPINWDQSPDESLLAGL</sequence>
<dbReference type="EMBL" id="WOWK01000075">
    <property type="protein sequence ID" value="KAF0321036.1"/>
    <property type="molecule type" value="Genomic_DNA"/>
</dbReference>
<reference evidence="2 3" key="1">
    <citation type="submission" date="2019-12" db="EMBL/GenBank/DDBJ databases">
        <title>A genome sequence resource for the geographically widespread anthracnose pathogen Colletotrichum asianum.</title>
        <authorList>
            <person name="Meng Y."/>
        </authorList>
    </citation>
    <scope>NUCLEOTIDE SEQUENCE [LARGE SCALE GENOMIC DNA]</scope>
    <source>
        <strain evidence="2 3">ICMP 18580</strain>
    </source>
</reference>
<dbReference type="OrthoDB" id="5138733at2759"/>
<accession>A0A8H3W8C7</accession>
<protein>
    <submittedName>
        <fullName evidence="2">Uncharacterized protein</fullName>
    </submittedName>
</protein>
<evidence type="ECO:0000313" key="2">
    <source>
        <dbReference type="EMBL" id="KAF0321036.1"/>
    </source>
</evidence>
<dbReference type="AlphaFoldDB" id="A0A8H3W8C7"/>
<comment type="caution">
    <text evidence="2">The sequence shown here is derived from an EMBL/GenBank/DDBJ whole genome shotgun (WGS) entry which is preliminary data.</text>
</comment>
<feature type="region of interest" description="Disordered" evidence="1">
    <location>
        <begin position="136"/>
        <end position="162"/>
    </location>
</feature>
<name>A0A8H3W8C7_9PEZI</name>
<proteinExistence type="predicted"/>
<feature type="region of interest" description="Disordered" evidence="1">
    <location>
        <begin position="256"/>
        <end position="284"/>
    </location>
</feature>
<evidence type="ECO:0000256" key="1">
    <source>
        <dbReference type="SAM" id="MobiDB-lite"/>
    </source>
</evidence>
<feature type="compositionally biased region" description="Polar residues" evidence="1">
    <location>
        <begin position="140"/>
        <end position="162"/>
    </location>
</feature>
<feature type="compositionally biased region" description="Polar residues" evidence="1">
    <location>
        <begin position="256"/>
        <end position="277"/>
    </location>
</feature>